<feature type="chain" id="PRO_5012320649" evidence="2">
    <location>
        <begin position="24"/>
        <end position="72"/>
    </location>
</feature>
<reference evidence="3" key="1">
    <citation type="submission" date="2017-01" db="EMBL/GenBank/DDBJ databases">
        <title>A deep insight into the sialotranscriptome of adult male and female Cluex tarsalis mosquitoes.</title>
        <authorList>
            <person name="Ribeiro J.M."/>
            <person name="Moreira F."/>
            <person name="Bernard K.A."/>
            <person name="Calvo E."/>
        </authorList>
    </citation>
    <scope>NUCLEOTIDE SEQUENCE</scope>
    <source>
        <strain evidence="3">Kern County</strain>
        <tissue evidence="3">Salivary glands</tissue>
    </source>
</reference>
<name>A0A1Q3EV79_CULTA</name>
<feature type="signal peptide" evidence="2">
    <location>
        <begin position="1"/>
        <end position="23"/>
    </location>
</feature>
<protein>
    <submittedName>
        <fullName evidence="3">Putative conserved secreted protein</fullName>
    </submittedName>
</protein>
<proteinExistence type="predicted"/>
<evidence type="ECO:0000256" key="1">
    <source>
        <dbReference type="SAM" id="MobiDB-lite"/>
    </source>
</evidence>
<sequence>MSSKTFFLLAFLLATLTVQMTPAAPFDLPPVGGLPPTGELPVSVPDTHQHAGGAGYNPALEHLPNEQHQTGK</sequence>
<accession>A0A1Q3EV79</accession>
<evidence type="ECO:0000256" key="2">
    <source>
        <dbReference type="SAM" id="SignalP"/>
    </source>
</evidence>
<dbReference type="AlphaFoldDB" id="A0A1Q3EV79"/>
<organism evidence="3">
    <name type="scientific">Culex tarsalis</name>
    <name type="common">Encephalitis mosquito</name>
    <dbReference type="NCBI Taxonomy" id="7177"/>
    <lineage>
        <taxon>Eukaryota</taxon>
        <taxon>Metazoa</taxon>
        <taxon>Ecdysozoa</taxon>
        <taxon>Arthropoda</taxon>
        <taxon>Hexapoda</taxon>
        <taxon>Insecta</taxon>
        <taxon>Pterygota</taxon>
        <taxon>Neoptera</taxon>
        <taxon>Endopterygota</taxon>
        <taxon>Diptera</taxon>
        <taxon>Nematocera</taxon>
        <taxon>Culicoidea</taxon>
        <taxon>Culicidae</taxon>
        <taxon>Culicinae</taxon>
        <taxon>Culicini</taxon>
        <taxon>Culex</taxon>
        <taxon>Culex</taxon>
    </lineage>
</organism>
<dbReference type="EMBL" id="GFDL01015835">
    <property type="protein sequence ID" value="JAV19210.1"/>
    <property type="molecule type" value="Transcribed_RNA"/>
</dbReference>
<keyword evidence="2" id="KW-0732">Signal</keyword>
<feature type="region of interest" description="Disordered" evidence="1">
    <location>
        <begin position="35"/>
        <end position="72"/>
    </location>
</feature>
<evidence type="ECO:0000313" key="3">
    <source>
        <dbReference type="EMBL" id="JAV19210.1"/>
    </source>
</evidence>